<evidence type="ECO:0000313" key="10">
    <source>
        <dbReference type="Proteomes" id="UP000792457"/>
    </source>
</evidence>
<keyword evidence="2 5" id="KW-0238">DNA-binding</keyword>
<dbReference type="PRINTS" id="PR00024">
    <property type="entry name" value="HOMEOBOX"/>
</dbReference>
<dbReference type="GO" id="GO:0030154">
    <property type="term" value="P:cell differentiation"/>
    <property type="evidence" value="ECO:0007669"/>
    <property type="project" value="TreeGrafter"/>
</dbReference>
<dbReference type="SUPFAM" id="SSF46689">
    <property type="entry name" value="Homeodomain-like"/>
    <property type="match status" value="1"/>
</dbReference>
<dbReference type="PROSITE" id="PS50071">
    <property type="entry name" value="HOMEOBOX_2"/>
    <property type="match status" value="1"/>
</dbReference>
<keyword evidence="3 5" id="KW-0371">Homeobox</keyword>
<evidence type="ECO:0000256" key="7">
    <source>
        <dbReference type="SAM" id="MobiDB-lite"/>
    </source>
</evidence>
<dbReference type="InterPro" id="IPR009057">
    <property type="entry name" value="Homeodomain-like_sf"/>
</dbReference>
<feature type="non-terminal residue" evidence="9">
    <location>
        <position position="135"/>
    </location>
</feature>
<dbReference type="PANTHER" id="PTHR24324">
    <property type="entry name" value="HOMEOBOX PROTEIN HHEX"/>
    <property type="match status" value="1"/>
</dbReference>
<dbReference type="OrthoDB" id="6159439at2759"/>
<feature type="DNA-binding region" description="Homeobox" evidence="5">
    <location>
        <begin position="34"/>
        <end position="93"/>
    </location>
</feature>
<dbReference type="InterPro" id="IPR051000">
    <property type="entry name" value="Homeobox_DNA-bind_prot"/>
</dbReference>
<keyword evidence="4 5" id="KW-0539">Nucleus</keyword>
<organism evidence="9 10">
    <name type="scientific">Ladona fulva</name>
    <name type="common">Scarce chaser dragonfly</name>
    <name type="synonym">Libellula fulva</name>
    <dbReference type="NCBI Taxonomy" id="123851"/>
    <lineage>
        <taxon>Eukaryota</taxon>
        <taxon>Metazoa</taxon>
        <taxon>Ecdysozoa</taxon>
        <taxon>Arthropoda</taxon>
        <taxon>Hexapoda</taxon>
        <taxon>Insecta</taxon>
        <taxon>Pterygota</taxon>
        <taxon>Palaeoptera</taxon>
        <taxon>Odonata</taxon>
        <taxon>Epiprocta</taxon>
        <taxon>Anisoptera</taxon>
        <taxon>Libelluloidea</taxon>
        <taxon>Libellulidae</taxon>
        <taxon>Ladona</taxon>
    </lineage>
</organism>
<evidence type="ECO:0000256" key="1">
    <source>
        <dbReference type="ARBA" id="ARBA00004123"/>
    </source>
</evidence>
<sequence>FYSDAWSEGSFKESFDRWSPCHKDCGEIPSSNKRKGGQVRFSSEQTSALERRFLGQMYLSPEERRMLAEELKLTDRQVKTWFQNRRAKLKRSSQTSMGEDRRASQPDEPALLVRPLSLTESEGEDDVFHTNITNG</sequence>
<evidence type="ECO:0000256" key="3">
    <source>
        <dbReference type="ARBA" id="ARBA00023155"/>
    </source>
</evidence>
<dbReference type="PANTHER" id="PTHR24324:SF5">
    <property type="entry name" value="HEMATOPOIETICALLY-EXPRESSED HOMEOBOX PROTEIN HHEX"/>
    <property type="match status" value="1"/>
</dbReference>
<reference evidence="9" key="2">
    <citation type="submission" date="2017-10" db="EMBL/GenBank/DDBJ databases">
        <title>Ladona fulva Genome sequencing and assembly.</title>
        <authorList>
            <person name="Murali S."/>
            <person name="Richards S."/>
            <person name="Bandaranaike D."/>
            <person name="Bellair M."/>
            <person name="Blankenburg K."/>
            <person name="Chao H."/>
            <person name="Dinh H."/>
            <person name="Doddapaneni H."/>
            <person name="Dugan-Rocha S."/>
            <person name="Elkadiri S."/>
            <person name="Gnanaolivu R."/>
            <person name="Hernandez B."/>
            <person name="Skinner E."/>
            <person name="Javaid M."/>
            <person name="Lee S."/>
            <person name="Li M."/>
            <person name="Ming W."/>
            <person name="Munidasa M."/>
            <person name="Muniz J."/>
            <person name="Nguyen L."/>
            <person name="Hughes D."/>
            <person name="Osuji N."/>
            <person name="Pu L.-L."/>
            <person name="Puazo M."/>
            <person name="Qu C."/>
            <person name="Quiroz J."/>
            <person name="Raj R."/>
            <person name="Weissenberger G."/>
            <person name="Xin Y."/>
            <person name="Zou X."/>
            <person name="Han Y."/>
            <person name="Worley K."/>
            <person name="Muzny D."/>
            <person name="Gibbs R."/>
        </authorList>
    </citation>
    <scope>NUCLEOTIDE SEQUENCE</scope>
    <source>
        <strain evidence="9">Sampled in the wild</strain>
    </source>
</reference>
<evidence type="ECO:0000256" key="6">
    <source>
        <dbReference type="RuleBase" id="RU000682"/>
    </source>
</evidence>
<dbReference type="GO" id="GO:0000978">
    <property type="term" value="F:RNA polymerase II cis-regulatory region sequence-specific DNA binding"/>
    <property type="evidence" value="ECO:0007669"/>
    <property type="project" value="TreeGrafter"/>
</dbReference>
<dbReference type="CDD" id="cd00086">
    <property type="entry name" value="homeodomain"/>
    <property type="match status" value="1"/>
</dbReference>
<dbReference type="AlphaFoldDB" id="A0A8K0JYL2"/>
<accession>A0A8K0JYL2</accession>
<dbReference type="InterPro" id="IPR017970">
    <property type="entry name" value="Homeobox_CS"/>
</dbReference>
<dbReference type="Gene3D" id="1.10.10.60">
    <property type="entry name" value="Homeodomain-like"/>
    <property type="match status" value="1"/>
</dbReference>
<dbReference type="Proteomes" id="UP000792457">
    <property type="component" value="Unassembled WGS sequence"/>
</dbReference>
<evidence type="ECO:0000259" key="8">
    <source>
        <dbReference type="PROSITE" id="PS50071"/>
    </source>
</evidence>
<dbReference type="Pfam" id="PF00046">
    <property type="entry name" value="Homeodomain"/>
    <property type="match status" value="1"/>
</dbReference>
<evidence type="ECO:0000256" key="4">
    <source>
        <dbReference type="ARBA" id="ARBA00023242"/>
    </source>
</evidence>
<dbReference type="PROSITE" id="PS00027">
    <property type="entry name" value="HOMEOBOX_1"/>
    <property type="match status" value="1"/>
</dbReference>
<reference evidence="9" key="1">
    <citation type="submission" date="2013-04" db="EMBL/GenBank/DDBJ databases">
        <authorList>
            <person name="Qu J."/>
            <person name="Murali S.C."/>
            <person name="Bandaranaike D."/>
            <person name="Bellair M."/>
            <person name="Blankenburg K."/>
            <person name="Chao H."/>
            <person name="Dinh H."/>
            <person name="Doddapaneni H."/>
            <person name="Downs B."/>
            <person name="Dugan-Rocha S."/>
            <person name="Elkadiri S."/>
            <person name="Gnanaolivu R.D."/>
            <person name="Hernandez B."/>
            <person name="Javaid M."/>
            <person name="Jayaseelan J.C."/>
            <person name="Lee S."/>
            <person name="Li M."/>
            <person name="Ming W."/>
            <person name="Munidasa M."/>
            <person name="Muniz J."/>
            <person name="Nguyen L."/>
            <person name="Ongeri F."/>
            <person name="Osuji N."/>
            <person name="Pu L.-L."/>
            <person name="Puazo M."/>
            <person name="Qu C."/>
            <person name="Quiroz J."/>
            <person name="Raj R."/>
            <person name="Weissenberger G."/>
            <person name="Xin Y."/>
            <person name="Zou X."/>
            <person name="Han Y."/>
            <person name="Richards S."/>
            <person name="Worley K."/>
            <person name="Muzny D."/>
            <person name="Gibbs R."/>
        </authorList>
    </citation>
    <scope>NUCLEOTIDE SEQUENCE</scope>
    <source>
        <strain evidence="9">Sampled in the wild</strain>
    </source>
</reference>
<keyword evidence="10" id="KW-1185">Reference proteome</keyword>
<dbReference type="EMBL" id="KZ308192">
    <property type="protein sequence ID" value="KAG8224337.1"/>
    <property type="molecule type" value="Genomic_DNA"/>
</dbReference>
<gene>
    <name evidence="9" type="ORF">J437_LFUL004293</name>
</gene>
<comment type="subcellular location">
    <subcellularLocation>
        <location evidence="1 5 6">Nucleus</location>
    </subcellularLocation>
</comment>
<dbReference type="GO" id="GO:0005634">
    <property type="term" value="C:nucleus"/>
    <property type="evidence" value="ECO:0007669"/>
    <property type="project" value="UniProtKB-SubCell"/>
</dbReference>
<name>A0A8K0JYL2_LADFU</name>
<dbReference type="InterPro" id="IPR020479">
    <property type="entry name" value="HD_metazoa"/>
</dbReference>
<evidence type="ECO:0000256" key="2">
    <source>
        <dbReference type="ARBA" id="ARBA00023125"/>
    </source>
</evidence>
<dbReference type="GO" id="GO:0000981">
    <property type="term" value="F:DNA-binding transcription factor activity, RNA polymerase II-specific"/>
    <property type="evidence" value="ECO:0007669"/>
    <property type="project" value="InterPro"/>
</dbReference>
<comment type="caution">
    <text evidence="9">The sequence shown here is derived from an EMBL/GenBank/DDBJ whole genome shotgun (WGS) entry which is preliminary data.</text>
</comment>
<proteinExistence type="predicted"/>
<evidence type="ECO:0000313" key="9">
    <source>
        <dbReference type="EMBL" id="KAG8224337.1"/>
    </source>
</evidence>
<feature type="domain" description="Homeobox" evidence="8">
    <location>
        <begin position="32"/>
        <end position="92"/>
    </location>
</feature>
<evidence type="ECO:0000256" key="5">
    <source>
        <dbReference type="PROSITE-ProRule" id="PRU00108"/>
    </source>
</evidence>
<feature type="region of interest" description="Disordered" evidence="7">
    <location>
        <begin position="87"/>
        <end position="135"/>
    </location>
</feature>
<dbReference type="InterPro" id="IPR001356">
    <property type="entry name" value="HD"/>
</dbReference>
<protein>
    <recommendedName>
        <fullName evidence="8">Homeobox domain-containing protein</fullName>
    </recommendedName>
</protein>
<dbReference type="SMART" id="SM00389">
    <property type="entry name" value="HOX"/>
    <property type="match status" value="1"/>
</dbReference>